<dbReference type="InParanoid" id="Q024N6"/>
<dbReference type="Pfam" id="PF20380">
    <property type="entry name" value="DUF6675"/>
    <property type="match status" value="1"/>
</dbReference>
<dbReference type="InterPro" id="IPR046745">
    <property type="entry name" value="DUF6675"/>
</dbReference>
<dbReference type="STRING" id="234267.Acid_2551"/>
<dbReference type="HOGENOM" id="CLU_1155782_0_0_0"/>
<dbReference type="AlphaFoldDB" id="Q024N6"/>
<proteinExistence type="predicted"/>
<accession>Q024N6</accession>
<evidence type="ECO:0000313" key="1">
    <source>
        <dbReference type="EMBL" id="ABJ83540.1"/>
    </source>
</evidence>
<dbReference type="EMBL" id="CP000473">
    <property type="protein sequence ID" value="ABJ83540.1"/>
    <property type="molecule type" value="Genomic_DNA"/>
</dbReference>
<reference evidence="1" key="1">
    <citation type="submission" date="2006-10" db="EMBL/GenBank/DDBJ databases">
        <title>Complete sequence of Solibacter usitatus Ellin6076.</title>
        <authorList>
            <consortium name="US DOE Joint Genome Institute"/>
            <person name="Copeland A."/>
            <person name="Lucas S."/>
            <person name="Lapidus A."/>
            <person name="Barry K."/>
            <person name="Detter J.C."/>
            <person name="Glavina del Rio T."/>
            <person name="Hammon N."/>
            <person name="Israni S."/>
            <person name="Dalin E."/>
            <person name="Tice H."/>
            <person name="Pitluck S."/>
            <person name="Thompson L.S."/>
            <person name="Brettin T."/>
            <person name="Bruce D."/>
            <person name="Han C."/>
            <person name="Tapia R."/>
            <person name="Gilna P."/>
            <person name="Schmutz J."/>
            <person name="Larimer F."/>
            <person name="Land M."/>
            <person name="Hauser L."/>
            <person name="Kyrpides N."/>
            <person name="Mikhailova N."/>
            <person name="Janssen P.H."/>
            <person name="Kuske C.R."/>
            <person name="Richardson P."/>
        </authorList>
    </citation>
    <scope>NUCLEOTIDE SEQUENCE</scope>
    <source>
        <strain evidence="1">Ellin6076</strain>
    </source>
</reference>
<dbReference type="KEGG" id="sus:Acid_2551"/>
<sequence length="240" mass="26424">MAVVCAAQTAPNPPCGAGEVIPAYPDVGRAPVVEVWEREGLGGKWAPPDCTGWKDPGFAMLVVTAGRFRVAGGGAELLRRIGAISELQGIRYWSTTHQSWRTLITSASALEGASQRKDFSAEELSPGRTVYFQQEDNLTGKATYQLHVRTATAERIVFDTENTSAMKYLFVTVFHPREMQTVYFLDRESPDVWRFYSMTRTGPKASSLATGHDASSINRAVAFYRHLAGIPTEQEPPPVR</sequence>
<protein>
    <submittedName>
        <fullName evidence="1">Uncharacterized protein</fullName>
    </submittedName>
</protein>
<organism evidence="1">
    <name type="scientific">Solibacter usitatus (strain Ellin6076)</name>
    <dbReference type="NCBI Taxonomy" id="234267"/>
    <lineage>
        <taxon>Bacteria</taxon>
        <taxon>Pseudomonadati</taxon>
        <taxon>Acidobacteriota</taxon>
        <taxon>Terriglobia</taxon>
        <taxon>Bryobacterales</taxon>
        <taxon>Solibacteraceae</taxon>
        <taxon>Candidatus Solibacter</taxon>
    </lineage>
</organism>
<name>Q024N6_SOLUE</name>
<gene>
    <name evidence="1" type="ordered locus">Acid_2551</name>
</gene>